<dbReference type="AlphaFoldDB" id="A0A1H4K131"/>
<reference evidence="1 2" key="1">
    <citation type="submission" date="2016-10" db="EMBL/GenBank/DDBJ databases">
        <authorList>
            <person name="de Groot N.N."/>
        </authorList>
    </citation>
    <scope>NUCLEOTIDE SEQUENCE [LARGE SCALE GENOMIC DNA]</scope>
    <source>
        <strain evidence="1 2">AB35.6</strain>
    </source>
</reference>
<gene>
    <name evidence="1" type="ORF">SAMN05443244_0939</name>
</gene>
<evidence type="ECO:0000313" key="1">
    <source>
        <dbReference type="EMBL" id="SEB52137.1"/>
    </source>
</evidence>
<dbReference type="EMBL" id="FNSD01000001">
    <property type="protein sequence ID" value="SEB52137.1"/>
    <property type="molecule type" value="Genomic_DNA"/>
</dbReference>
<proteinExistence type="predicted"/>
<name>A0A1H4K131_9BACT</name>
<protein>
    <submittedName>
        <fullName evidence="1">Uncharacterized protein</fullName>
    </submittedName>
</protein>
<dbReference type="Proteomes" id="UP000182409">
    <property type="component" value="Unassembled WGS sequence"/>
</dbReference>
<sequence length="119" mass="13509">MAFLITCQLSAPQAHEYSALHAELLSINAVNILEAAWIVSSREHSSNDIFNCLVQCLHPGDRLFICEFSGLIAWENLQASDDEMFGLSLVDHLEDHQLNGFVHPWRRNNFRKRNGSTNT</sequence>
<evidence type="ECO:0000313" key="2">
    <source>
        <dbReference type="Proteomes" id="UP000182409"/>
    </source>
</evidence>
<accession>A0A1H4K131</accession>
<organism evidence="1 2">
    <name type="scientific">Terriglobus roseus</name>
    <dbReference type="NCBI Taxonomy" id="392734"/>
    <lineage>
        <taxon>Bacteria</taxon>
        <taxon>Pseudomonadati</taxon>
        <taxon>Acidobacteriota</taxon>
        <taxon>Terriglobia</taxon>
        <taxon>Terriglobales</taxon>
        <taxon>Acidobacteriaceae</taxon>
        <taxon>Terriglobus</taxon>
    </lineage>
</organism>